<dbReference type="Proteomes" id="UP000299102">
    <property type="component" value="Unassembled WGS sequence"/>
</dbReference>
<dbReference type="AlphaFoldDB" id="A0A4C1UZ09"/>
<evidence type="ECO:0000256" key="1">
    <source>
        <dbReference type="SAM" id="Phobius"/>
    </source>
</evidence>
<reference evidence="2 3" key="1">
    <citation type="journal article" date="2019" name="Commun. Biol.">
        <title>The bagworm genome reveals a unique fibroin gene that provides high tensile strength.</title>
        <authorList>
            <person name="Kono N."/>
            <person name="Nakamura H."/>
            <person name="Ohtoshi R."/>
            <person name="Tomita M."/>
            <person name="Numata K."/>
            <person name="Arakawa K."/>
        </authorList>
    </citation>
    <scope>NUCLEOTIDE SEQUENCE [LARGE SCALE GENOMIC DNA]</scope>
</reference>
<keyword evidence="1" id="KW-1133">Transmembrane helix</keyword>
<keyword evidence="1" id="KW-0812">Transmembrane</keyword>
<evidence type="ECO:0000313" key="2">
    <source>
        <dbReference type="EMBL" id="GBP31490.1"/>
    </source>
</evidence>
<proteinExistence type="predicted"/>
<accession>A0A4C1UZ09</accession>
<comment type="caution">
    <text evidence="2">The sequence shown here is derived from an EMBL/GenBank/DDBJ whole genome shotgun (WGS) entry which is preliminary data.</text>
</comment>
<organism evidence="2 3">
    <name type="scientific">Eumeta variegata</name>
    <name type="common">Bagworm moth</name>
    <name type="synonym">Eumeta japonica</name>
    <dbReference type="NCBI Taxonomy" id="151549"/>
    <lineage>
        <taxon>Eukaryota</taxon>
        <taxon>Metazoa</taxon>
        <taxon>Ecdysozoa</taxon>
        <taxon>Arthropoda</taxon>
        <taxon>Hexapoda</taxon>
        <taxon>Insecta</taxon>
        <taxon>Pterygota</taxon>
        <taxon>Neoptera</taxon>
        <taxon>Endopterygota</taxon>
        <taxon>Lepidoptera</taxon>
        <taxon>Glossata</taxon>
        <taxon>Ditrysia</taxon>
        <taxon>Tineoidea</taxon>
        <taxon>Psychidae</taxon>
        <taxon>Oiketicinae</taxon>
        <taxon>Eumeta</taxon>
    </lineage>
</organism>
<sequence>MTEIPIPLVVCLCVCVGVIVLFFPKRAAPYCFGVRVSTGGGDRQLSDDPPAPLLLNHVVIELSKNKNYI</sequence>
<keyword evidence="3" id="KW-1185">Reference proteome</keyword>
<dbReference type="EMBL" id="BGZK01000246">
    <property type="protein sequence ID" value="GBP31490.1"/>
    <property type="molecule type" value="Genomic_DNA"/>
</dbReference>
<keyword evidence="1" id="KW-0472">Membrane</keyword>
<name>A0A4C1UZ09_EUMVA</name>
<evidence type="ECO:0000313" key="3">
    <source>
        <dbReference type="Proteomes" id="UP000299102"/>
    </source>
</evidence>
<gene>
    <name evidence="2" type="ORF">EVAR_17982_1</name>
</gene>
<feature type="transmembrane region" description="Helical" evidence="1">
    <location>
        <begin position="6"/>
        <end position="23"/>
    </location>
</feature>
<protein>
    <submittedName>
        <fullName evidence="2">Uncharacterized protein</fullName>
    </submittedName>
</protein>